<reference evidence="8 9" key="1">
    <citation type="journal article" date="2014" name="BMC Biol.">
        <title>A comprehensive evaluation of rodent malaria parasite genomes and gene expression.</title>
        <authorList>
            <person name="Otto T.D."/>
            <person name="Bohme U."/>
            <person name="Jackson A.P."/>
            <person name="Hunt M."/>
            <person name="Franke-Fayard B."/>
            <person name="Hoeijmakers W.A."/>
            <person name="Religa A.A."/>
            <person name="Robertson L."/>
            <person name="Sanders M."/>
            <person name="Ogun S.A."/>
            <person name="Cunningham D."/>
            <person name="Erhart A."/>
            <person name="Billker O."/>
            <person name="Khan S.M."/>
            <person name="Stunnenberg H.G."/>
            <person name="Langhorne J."/>
            <person name="Holder A.A."/>
            <person name="Waters A.P."/>
            <person name="Newbold C.I."/>
            <person name="Pain A."/>
            <person name="Berriman M."/>
            <person name="Janse C.J."/>
        </authorList>
    </citation>
    <scope>NUCLEOTIDE SEQUENCE [LARGE SCALE GENOMIC DNA]</scope>
    <source>
        <strain evidence="7 8">17X</strain>
        <strain evidence="6 9">YM</strain>
    </source>
</reference>
<dbReference type="FunFam" id="1.10.510.10:FF:000759">
    <property type="entry name" value="CAMK/CAMKL/AMPK protein kinase"/>
    <property type="match status" value="1"/>
</dbReference>
<dbReference type="OrthoDB" id="193931at2759"/>
<dbReference type="EMBL" id="LM993667">
    <property type="protein sequence ID" value="VTZ80595.1"/>
    <property type="molecule type" value="Genomic_DNA"/>
</dbReference>
<dbReference type="VEuPathDB" id="PlasmoDB:Py17XNL_001303080"/>
<keyword evidence="6" id="KW-0723">Serine/threonine-protein kinase</keyword>
<evidence type="ECO:0000259" key="5">
    <source>
        <dbReference type="PROSITE" id="PS50011"/>
    </source>
</evidence>
<dbReference type="AlphaFoldDB" id="A0A078KK75"/>
<accession>A0A078KK75</accession>
<dbReference type="SUPFAM" id="SSF56112">
    <property type="entry name" value="Protein kinase-like (PK-like)"/>
    <property type="match status" value="1"/>
</dbReference>
<evidence type="ECO:0000256" key="1">
    <source>
        <dbReference type="ARBA" id="ARBA00022741"/>
    </source>
</evidence>
<dbReference type="KEGG" id="pyo:PY17X_1321800"/>
<dbReference type="SMART" id="SM00220">
    <property type="entry name" value="S_TKc"/>
    <property type="match status" value="1"/>
</dbReference>
<evidence type="ECO:0000313" key="6">
    <source>
        <dbReference type="EMBL" id="CDU19838.1"/>
    </source>
</evidence>
<reference evidence="7" key="4">
    <citation type="submission" date="2019-05" db="EMBL/GenBank/DDBJ databases">
        <authorList>
            <consortium name="Pathogen Informatics"/>
        </authorList>
    </citation>
    <scope>NUCLEOTIDE SEQUENCE</scope>
    <source>
        <strain evidence="7">17X</strain>
    </source>
</reference>
<dbReference type="Proteomes" id="UP000072904">
    <property type="component" value="Chromosome 13"/>
</dbReference>
<keyword evidence="6" id="KW-0418">Kinase</keyword>
<dbReference type="CDD" id="cd14003">
    <property type="entry name" value="STKc_AMPK-like"/>
    <property type="match status" value="1"/>
</dbReference>
<dbReference type="PANTHER" id="PTHR24346">
    <property type="entry name" value="MAP/MICROTUBULE AFFINITY-REGULATING KINASE"/>
    <property type="match status" value="1"/>
</dbReference>
<feature type="binding site" evidence="3">
    <location>
        <position position="530"/>
    </location>
    <ligand>
        <name>ATP</name>
        <dbReference type="ChEBI" id="CHEBI:30616"/>
    </ligand>
</feature>
<dbReference type="InterPro" id="IPR000719">
    <property type="entry name" value="Prot_kinase_dom"/>
</dbReference>
<feature type="domain" description="Protein kinase" evidence="5">
    <location>
        <begin position="501"/>
        <end position="753"/>
    </location>
</feature>
<dbReference type="InterPro" id="IPR011009">
    <property type="entry name" value="Kinase-like_dom_sf"/>
</dbReference>
<protein>
    <submittedName>
        <fullName evidence="7">SNF1-related serine/threonine protein kinase KIN, putative</fullName>
    </submittedName>
    <submittedName>
        <fullName evidence="6">Serine/threonine protein kinase, putative</fullName>
    </submittedName>
</protein>
<dbReference type="VEuPathDB" id="PlasmoDB:PYYM_1318800"/>
<dbReference type="GeneID" id="3854081"/>
<dbReference type="PANTHER" id="PTHR24346:SF30">
    <property type="entry name" value="MATERNAL EMBRYONIC LEUCINE ZIPPER KINASE"/>
    <property type="match status" value="1"/>
</dbReference>
<dbReference type="Gene3D" id="1.10.510.10">
    <property type="entry name" value="Transferase(Phosphotransferase) domain 1"/>
    <property type="match status" value="1"/>
</dbReference>
<dbReference type="InterPro" id="IPR017441">
    <property type="entry name" value="Protein_kinase_ATP_BS"/>
</dbReference>
<dbReference type="PROSITE" id="PS00107">
    <property type="entry name" value="PROTEIN_KINASE_ATP"/>
    <property type="match status" value="1"/>
</dbReference>
<dbReference type="Proteomes" id="UP000072874">
    <property type="component" value="Chromosome 13"/>
</dbReference>
<feature type="region of interest" description="Disordered" evidence="4">
    <location>
        <begin position="296"/>
        <end position="334"/>
    </location>
</feature>
<gene>
    <name evidence="7" type="ORF">PY17X_1321800</name>
    <name evidence="6" type="ORF">PYYM_1318800</name>
</gene>
<dbReference type="GO" id="GO:0004674">
    <property type="term" value="F:protein serine/threonine kinase activity"/>
    <property type="evidence" value="ECO:0007669"/>
    <property type="project" value="UniProtKB-KW"/>
</dbReference>
<dbReference type="GO" id="GO:0005737">
    <property type="term" value="C:cytoplasm"/>
    <property type="evidence" value="ECO:0007669"/>
    <property type="project" value="TreeGrafter"/>
</dbReference>
<dbReference type="GO" id="GO:0005524">
    <property type="term" value="F:ATP binding"/>
    <property type="evidence" value="ECO:0007669"/>
    <property type="project" value="UniProtKB-UniRule"/>
</dbReference>
<reference evidence="6" key="3">
    <citation type="submission" date="2014-05" db="EMBL/GenBank/DDBJ databases">
        <authorList>
            <person name="Aslett A.Martin."/>
            <person name="De Silva Nishadi"/>
        </authorList>
    </citation>
    <scope>NUCLEOTIDE SEQUENCE</scope>
    <source>
        <strain evidence="6">YM</strain>
    </source>
</reference>
<name>A0A078KK75_PLAYE</name>
<dbReference type="OMA" id="WINSDTI"/>
<dbReference type="GO" id="GO:0035556">
    <property type="term" value="P:intracellular signal transduction"/>
    <property type="evidence" value="ECO:0007669"/>
    <property type="project" value="TreeGrafter"/>
</dbReference>
<evidence type="ECO:0000313" key="8">
    <source>
        <dbReference type="Proteomes" id="UP000072874"/>
    </source>
</evidence>
<feature type="compositionally biased region" description="Basic residues" evidence="4">
    <location>
        <begin position="324"/>
        <end position="333"/>
    </location>
</feature>
<sequence>MINIGNTIKKTHLPKKEKKRVSEILINKNKIENNIFCRNNKLEKDHLEIKNKNKNIEYHFQPVKTNKTYSINKNVISNKINNEDLYIKKEPHATFHMNTDIREKDINNILMHSNVTTTNFNNDPITSTSQKCASKKRICKHIPINKKLNSNKEKFKSYPNNEQDDLGNFPQLLRKFEKIKRKSQIEHSNVHKNVGKSKKNEIYKTNNNYESLQNNPNRKIFQNCRNHYIGGIFNKIEKLKRDNYPIMAPSNFKNNKLAQNMRSNSNKYFKHELNNKNKLTKNHSLKYEYTKKWNNEENKNNDNVQGDEFEKEENNCSNKDGYSRYKKKKKKKNEKYDQKLTLSNIILKKKWINSDTIERIISKNSQPDELVKKNSNENIPKNDTPIVEVSQWKVFPDVISQLDAPIIEPSNFEVPLHRPTKCATSSNFSYKLSEKFSETLSTRLEWDENEILKNGETKKTKSELDGVEEHDYTIRNTSITSAYKQYKIIIIKSNNIEVGNYIIIKNIGKGTFGKVCLGMHTYTYEIVAIKILNKKKLLRIISYDKILREIKIHKKIDHNHICRFYEVHENKNNIYMILEYLGNGDLLTYICKNSNINENIGKRILYQLISAIEYLHKINIVHRDLKPENILLDHNNNIKLIDFGLSTIYSKNNFLQTSCGSPFYTPPEILLGKKYNPELTDVWSLGIILFLLLNKKLPFNHNDINKLFQQIIKGLMQFEPHVSINAKNLIQNMLNVNCKNRYNLNQIKNHIWFSNYNAKKDVYLNCHQVCNLMDCNTCIYIHIIKSSKYYNNFLINRVNKIYNLDKTMILKELKNKEQNCIKTTYYLLLNKMVKILSKTNYLYSHYIFIKKETDSEILISNDDARSITLKDNHEPSNFKPFNNFDNLGTFNFLDLSKIQNHALKEYHTNLMKNRNNGISGDIEQINTHNLLLLQPKEKYNIFQINKTQVPTNCYHYKQTKCRLIKNQRKDLLFSDKRVSINNPKKCIINPDKVLKENIDKKKINKI</sequence>
<organism evidence="6 9">
    <name type="scientific">Plasmodium yoelii</name>
    <dbReference type="NCBI Taxonomy" id="5861"/>
    <lineage>
        <taxon>Eukaryota</taxon>
        <taxon>Sar</taxon>
        <taxon>Alveolata</taxon>
        <taxon>Apicomplexa</taxon>
        <taxon>Aconoidasida</taxon>
        <taxon>Haemosporida</taxon>
        <taxon>Plasmodiidae</taxon>
        <taxon>Plasmodium</taxon>
        <taxon>Plasmodium (Vinckeia)</taxon>
    </lineage>
</organism>
<keyword evidence="6" id="KW-0808">Transferase</keyword>
<dbReference type="PROSITE" id="PS00108">
    <property type="entry name" value="PROTEIN_KINASE_ST"/>
    <property type="match status" value="1"/>
</dbReference>
<evidence type="ECO:0000256" key="3">
    <source>
        <dbReference type="PROSITE-ProRule" id="PRU10141"/>
    </source>
</evidence>
<dbReference type="VEuPathDB" id="PlasmoDB:PY17X_1321800"/>
<dbReference type="Pfam" id="PF00069">
    <property type="entry name" value="Pkinase"/>
    <property type="match status" value="1"/>
</dbReference>
<evidence type="ECO:0000313" key="7">
    <source>
        <dbReference type="EMBL" id="VTZ80595.1"/>
    </source>
</evidence>
<dbReference type="PROSITE" id="PS50011">
    <property type="entry name" value="PROTEIN_KINASE_DOM"/>
    <property type="match status" value="1"/>
</dbReference>
<evidence type="ECO:0000256" key="4">
    <source>
        <dbReference type="SAM" id="MobiDB-lite"/>
    </source>
</evidence>
<dbReference type="FunFam" id="3.30.200.20:FF:000042">
    <property type="entry name" value="Aurora kinase A"/>
    <property type="match status" value="1"/>
</dbReference>
<evidence type="ECO:0000313" key="9">
    <source>
        <dbReference type="Proteomes" id="UP000072904"/>
    </source>
</evidence>
<dbReference type="EMBL" id="LK934641">
    <property type="protein sequence ID" value="CDU19838.1"/>
    <property type="molecule type" value="Genomic_DNA"/>
</dbReference>
<dbReference type="RefSeq" id="XP_727636.2">
    <property type="nucleotide sequence ID" value="XM_722543.2"/>
</dbReference>
<keyword evidence="2 3" id="KW-0067">ATP-binding</keyword>
<evidence type="ECO:0000256" key="2">
    <source>
        <dbReference type="ARBA" id="ARBA00022840"/>
    </source>
</evidence>
<dbReference type="InterPro" id="IPR008271">
    <property type="entry name" value="Ser/Thr_kinase_AS"/>
</dbReference>
<dbReference type="VEuPathDB" id="PlasmoDB:PY06885"/>
<keyword evidence="1 3" id="KW-0547">Nucleotide-binding</keyword>
<proteinExistence type="predicted"/>
<reference evidence="7" key="2">
    <citation type="submission" date="2014-05" db="EMBL/GenBank/DDBJ databases">
        <authorList>
            <person name="Aslett M.A."/>
            <person name="De Silva N."/>
        </authorList>
    </citation>
    <scope>NUCLEOTIDE SEQUENCE</scope>
    <source>
        <strain evidence="7">17X</strain>
    </source>
</reference>